<keyword evidence="7" id="KW-1185">Reference proteome</keyword>
<gene>
    <name evidence="6" type="ORF">Rhopal_002324-T1</name>
</gene>
<dbReference type="Pfam" id="PF01026">
    <property type="entry name" value="TatD_DNase"/>
    <property type="match status" value="1"/>
</dbReference>
<evidence type="ECO:0000256" key="1">
    <source>
        <dbReference type="ARBA" id="ARBA00009275"/>
    </source>
</evidence>
<dbReference type="AlphaFoldDB" id="A0AAV5GJG1"/>
<dbReference type="Gene3D" id="3.20.20.140">
    <property type="entry name" value="Metal-dependent hydrolases"/>
    <property type="match status" value="1"/>
</dbReference>
<dbReference type="InterPro" id="IPR050891">
    <property type="entry name" value="TatD-type_Hydrolase"/>
</dbReference>
<comment type="similarity">
    <text evidence="1">Belongs to the metallo-dependent hydrolases superfamily. TatD-type hydrolase family.</text>
</comment>
<dbReference type="CDD" id="cd01310">
    <property type="entry name" value="TatD_DNAse"/>
    <property type="match status" value="1"/>
</dbReference>
<dbReference type="GO" id="GO:0046872">
    <property type="term" value="F:metal ion binding"/>
    <property type="evidence" value="ECO:0007669"/>
    <property type="project" value="UniProtKB-KW"/>
</dbReference>
<evidence type="ECO:0000256" key="3">
    <source>
        <dbReference type="ARBA" id="ARBA00022723"/>
    </source>
</evidence>
<dbReference type="InterPro" id="IPR001130">
    <property type="entry name" value="TatD-like"/>
</dbReference>
<comment type="caution">
    <text evidence="6">The sequence shown here is derived from an EMBL/GenBank/DDBJ whole genome shotgun (WGS) entry which is preliminary data.</text>
</comment>
<dbReference type="PANTHER" id="PTHR10060">
    <property type="entry name" value="TATD FAMILY DEOXYRIBONUCLEASE"/>
    <property type="match status" value="1"/>
</dbReference>
<keyword evidence="3" id="KW-0479">Metal-binding</keyword>
<evidence type="ECO:0000256" key="2">
    <source>
        <dbReference type="ARBA" id="ARBA00022722"/>
    </source>
</evidence>
<evidence type="ECO:0000313" key="6">
    <source>
        <dbReference type="EMBL" id="GJN89344.1"/>
    </source>
</evidence>
<dbReference type="InterPro" id="IPR032466">
    <property type="entry name" value="Metal_Hydrolase"/>
</dbReference>
<protein>
    <submittedName>
        <fullName evidence="6">Uncharacterized protein</fullName>
    </submittedName>
</protein>
<name>A0AAV5GJG1_9BASI</name>
<dbReference type="PANTHER" id="PTHR10060:SF15">
    <property type="entry name" value="DEOXYRIBONUCLEASE TATDN1"/>
    <property type="match status" value="1"/>
</dbReference>
<dbReference type="Proteomes" id="UP001342314">
    <property type="component" value="Unassembled WGS sequence"/>
</dbReference>
<keyword evidence="4" id="KW-0378">Hydrolase</keyword>
<feature type="region of interest" description="Disordered" evidence="5">
    <location>
        <begin position="333"/>
        <end position="354"/>
    </location>
</feature>
<dbReference type="GO" id="GO:0005829">
    <property type="term" value="C:cytosol"/>
    <property type="evidence" value="ECO:0007669"/>
    <property type="project" value="TreeGrafter"/>
</dbReference>
<evidence type="ECO:0000256" key="5">
    <source>
        <dbReference type="SAM" id="MobiDB-lite"/>
    </source>
</evidence>
<keyword evidence="2" id="KW-0540">Nuclease</keyword>
<reference evidence="6 7" key="1">
    <citation type="submission" date="2021-12" db="EMBL/GenBank/DDBJ databases">
        <title>High titer production of polyol ester of fatty acids by Rhodotorula paludigena BS15 towards product separation-free biomass refinery.</title>
        <authorList>
            <person name="Mano J."/>
            <person name="Ono H."/>
            <person name="Tanaka T."/>
            <person name="Naito K."/>
            <person name="Sushida H."/>
            <person name="Ike M."/>
            <person name="Tokuyasu K."/>
            <person name="Kitaoka M."/>
        </authorList>
    </citation>
    <scope>NUCLEOTIDE SEQUENCE [LARGE SCALE GENOMIC DNA]</scope>
    <source>
        <strain evidence="6 7">BS15</strain>
    </source>
</reference>
<accession>A0AAV5GJG1</accession>
<evidence type="ECO:0000313" key="7">
    <source>
        <dbReference type="Proteomes" id="UP001342314"/>
    </source>
</evidence>
<organism evidence="6 7">
    <name type="scientific">Rhodotorula paludigena</name>
    <dbReference type="NCBI Taxonomy" id="86838"/>
    <lineage>
        <taxon>Eukaryota</taxon>
        <taxon>Fungi</taxon>
        <taxon>Dikarya</taxon>
        <taxon>Basidiomycota</taxon>
        <taxon>Pucciniomycotina</taxon>
        <taxon>Microbotryomycetes</taxon>
        <taxon>Sporidiobolales</taxon>
        <taxon>Sporidiobolaceae</taxon>
        <taxon>Rhodotorula</taxon>
    </lineage>
</organism>
<dbReference type="GO" id="GO:0008296">
    <property type="term" value="F:3'-5'-DNA exonuclease activity"/>
    <property type="evidence" value="ECO:0007669"/>
    <property type="project" value="TreeGrafter"/>
</dbReference>
<proteinExistence type="inferred from homology"/>
<dbReference type="SUPFAM" id="SSF51556">
    <property type="entry name" value="Metallo-dependent hydrolases"/>
    <property type="match status" value="1"/>
</dbReference>
<evidence type="ECO:0000256" key="4">
    <source>
        <dbReference type="ARBA" id="ARBA00022801"/>
    </source>
</evidence>
<dbReference type="EMBL" id="BQKY01000004">
    <property type="protein sequence ID" value="GJN89344.1"/>
    <property type="molecule type" value="Genomic_DNA"/>
</dbReference>
<sequence>MAAASTASSGLPRLVDIGSNLGDPVFRGNYHGKQAHSGQLHDFDDILGRARRAGVGMQLLTGDCLEGSKEVLELAQKHRGLFATIGCHPCRATEPDAHPGGFDAYFEALDELIAAHKGSKGRALAVGECGLDYDRLHLAPKEAQLRAFPPQLELASKHGLPLFLHSRACHPDFVALLKAHGKPLRGVVHSHSGTAEEALELISMGFHIGLNGCSLKTVENLEGVKRLPLDRLLIESDCPWCEIRPSHASHALLADLSADPANQHLKERYLPVQVKKEKWAQGKAVKGRNEPCGTGQVAWVVAKLKGVSLDEVARVTTSNFLELFKGEVEMDDGVWEDGSEQGHGDAEEAESSGP</sequence>